<keyword evidence="6" id="KW-0812">Transmembrane</keyword>
<dbReference type="InterPro" id="IPR039650">
    <property type="entry name" value="HdrA-like"/>
</dbReference>
<evidence type="ECO:0000256" key="5">
    <source>
        <dbReference type="ARBA" id="ARBA00023014"/>
    </source>
</evidence>
<keyword evidence="2" id="KW-0479">Metal-binding</keyword>
<keyword evidence="5" id="KW-0411">Iron-sulfur</keyword>
<proteinExistence type="predicted"/>
<dbReference type="RefSeq" id="WP_346758785.1">
    <property type="nucleotide sequence ID" value="NZ_JAUJEB010000003.1"/>
</dbReference>
<evidence type="ECO:0000256" key="4">
    <source>
        <dbReference type="ARBA" id="ARBA00023004"/>
    </source>
</evidence>
<dbReference type="SUPFAM" id="SSF51905">
    <property type="entry name" value="FAD/NAD(P)-binding domain"/>
    <property type="match status" value="1"/>
</dbReference>
<name>A0ABT8L8Q6_9BACT</name>
<dbReference type="PANTHER" id="PTHR43498:SF1">
    <property type="entry name" value="COB--COM HETERODISULFIDE REDUCTASE IRON-SULFUR SUBUNIT A"/>
    <property type="match status" value="1"/>
</dbReference>
<accession>A0ABT8L8Q6</accession>
<feature type="transmembrane region" description="Helical" evidence="6">
    <location>
        <begin position="21"/>
        <end position="38"/>
    </location>
</feature>
<organism evidence="7 8">
    <name type="scientific">Agaribacillus aureus</name>
    <dbReference type="NCBI Taxonomy" id="3051825"/>
    <lineage>
        <taxon>Bacteria</taxon>
        <taxon>Pseudomonadati</taxon>
        <taxon>Bacteroidota</taxon>
        <taxon>Cytophagia</taxon>
        <taxon>Cytophagales</taxon>
        <taxon>Splendidivirgaceae</taxon>
        <taxon>Agaribacillus</taxon>
    </lineage>
</organism>
<gene>
    <name evidence="7" type="ORF">QQ020_15355</name>
</gene>
<dbReference type="Pfam" id="PF12831">
    <property type="entry name" value="FAD_oxidored"/>
    <property type="match status" value="1"/>
</dbReference>
<comment type="caution">
    <text evidence="7">The sequence shown here is derived from an EMBL/GenBank/DDBJ whole genome shotgun (WGS) entry which is preliminary data.</text>
</comment>
<evidence type="ECO:0000313" key="8">
    <source>
        <dbReference type="Proteomes" id="UP001172083"/>
    </source>
</evidence>
<dbReference type="Gene3D" id="3.50.50.60">
    <property type="entry name" value="FAD/NAD(P)-binding domain"/>
    <property type="match status" value="1"/>
</dbReference>
<dbReference type="InterPro" id="IPR036188">
    <property type="entry name" value="FAD/NAD-bd_sf"/>
</dbReference>
<keyword evidence="4" id="KW-0408">Iron</keyword>
<evidence type="ECO:0000256" key="2">
    <source>
        <dbReference type="ARBA" id="ARBA00022723"/>
    </source>
</evidence>
<keyword evidence="6" id="KW-0472">Membrane</keyword>
<sequence>MLRYSNNGARTSKLEKLKTDLVVIGGGIAGVCCAITAARKGIKVVLVQDRPVLGGNASSEVRLWILGATSHMGNNNRWAREGGVIDELLVENMYRNPDGNTLIFDTILLEKVWQEDNLTLLLNTAVYNTIKSEANRIAGINAFCSQNSMEYEITASLFCDASGDGIVAFQSGAAFRMGAESSDEFDEAFAPTKDYGELLGHTMYFMTKDVGKPVAFTPPAYALNDITKIPRYKQFSTQEHGCQLWWIEYGGRLDTVHETETIKWELWKVIYGVWDYIKNSGKFPEANTMTLEWVGQIPGKRESRRFEGHFTITQADIVEQRHFDDTVSFGGWAIDLHPADGIFSEKPGCNQWHSKGIYEIPYRSMIVKGIDNLFLAGRILSSSHVAFGSTRVMATSGHNGQAVGMAAALTIKNNCLPADLLVPDRMKVLQQALLKTGQYIPHLAYHDNEDLLNQHCTILAKDHLVLSEIPFDGELQPLEYNSAQLLPISGGPVPTFEIAINALEDTELVVSLRKSSKSFNYTPDVTLASKTYAVKKGKQHLTLHFDASLETNCYVFLCFHQNQKILIQTSQTRISGIVSVFNKQNKAVSNFGRQDPDPALGFESFEFWIPVRRPQGPNFAIKIDPPLDCFGESNLTNGFFRPYLKPNAWVADLQSETSEIIVKWHEVQQIRKITLSFDTDWDHPMESSLLTHEEHIMPFVINNYEVLDKDDQVIHIRSDNYQTRNEITLENTIISDTLKFRFQQPSKKVPIALFGLNIYK</sequence>
<evidence type="ECO:0000313" key="7">
    <source>
        <dbReference type="EMBL" id="MDN5213446.1"/>
    </source>
</evidence>
<dbReference type="EMBL" id="JAUJEB010000003">
    <property type="protein sequence ID" value="MDN5213446.1"/>
    <property type="molecule type" value="Genomic_DNA"/>
</dbReference>
<evidence type="ECO:0000256" key="6">
    <source>
        <dbReference type="SAM" id="Phobius"/>
    </source>
</evidence>
<evidence type="ECO:0000256" key="3">
    <source>
        <dbReference type="ARBA" id="ARBA00023002"/>
    </source>
</evidence>
<dbReference type="PANTHER" id="PTHR43498">
    <property type="entry name" value="FERREDOXIN:COB-COM HETERODISULFIDE REDUCTASE SUBUNIT A"/>
    <property type="match status" value="1"/>
</dbReference>
<keyword evidence="8" id="KW-1185">Reference proteome</keyword>
<keyword evidence="6" id="KW-1133">Transmembrane helix</keyword>
<evidence type="ECO:0000256" key="1">
    <source>
        <dbReference type="ARBA" id="ARBA00022485"/>
    </source>
</evidence>
<dbReference type="Proteomes" id="UP001172083">
    <property type="component" value="Unassembled WGS sequence"/>
</dbReference>
<keyword evidence="3" id="KW-0560">Oxidoreductase</keyword>
<reference evidence="7" key="1">
    <citation type="submission" date="2023-06" db="EMBL/GenBank/DDBJ databases">
        <title>Genomic of Agaribacillus aureum.</title>
        <authorList>
            <person name="Wang G."/>
        </authorList>
    </citation>
    <scope>NUCLEOTIDE SEQUENCE</scope>
    <source>
        <strain evidence="7">BMA12</strain>
    </source>
</reference>
<keyword evidence="1" id="KW-0004">4Fe-4S</keyword>
<protein>
    <submittedName>
        <fullName evidence="7">FAD-dependent oxidoreductase</fullName>
    </submittedName>
</protein>